<dbReference type="RefSeq" id="WP_089610746.1">
    <property type="nucleotide sequence ID" value="NZ_CP022121.1"/>
</dbReference>
<dbReference type="InterPro" id="IPR036102">
    <property type="entry name" value="OsmC/Ohrsf"/>
</dbReference>
<dbReference type="PANTHER" id="PTHR35368">
    <property type="entry name" value="HYDROPEROXIDE REDUCTASE"/>
    <property type="match status" value="1"/>
</dbReference>
<organism evidence="1 2">
    <name type="scientific">Dehalobacterium formicoaceticum</name>
    <dbReference type="NCBI Taxonomy" id="51515"/>
    <lineage>
        <taxon>Bacteria</taxon>
        <taxon>Bacillati</taxon>
        <taxon>Bacillota</taxon>
        <taxon>Clostridia</taxon>
        <taxon>Eubacteriales</taxon>
        <taxon>Peptococcaceae</taxon>
        <taxon>Dehalobacterium</taxon>
    </lineage>
</organism>
<comment type="caution">
    <text evidence="1">The sequence shown here is derived from an EMBL/GenBank/DDBJ whole genome shotgun (WGS) entry which is preliminary data.</text>
</comment>
<dbReference type="InterPro" id="IPR052924">
    <property type="entry name" value="OsmC/Ohr_hydroprdx_reductase"/>
</dbReference>
<reference evidence="1 2" key="1">
    <citation type="submission" date="2022-08" db="EMBL/GenBank/DDBJ databases">
        <title>Proteogenomics of the novel Dehalobacterium formicoaceticum strain EZ94 highlights a key role of methyltransferases during anaerobic dichloromethane degradation.</title>
        <authorList>
            <person name="Wasmund K."/>
        </authorList>
    </citation>
    <scope>NUCLEOTIDE SEQUENCE [LARGE SCALE GENOMIC DNA]</scope>
    <source>
        <strain evidence="1 2">EZ94</strain>
    </source>
</reference>
<dbReference type="Proteomes" id="UP001524944">
    <property type="component" value="Unassembled WGS sequence"/>
</dbReference>
<dbReference type="PANTHER" id="PTHR35368:SF1">
    <property type="entry name" value="HYDROPEROXIDE REDUCTASE"/>
    <property type="match status" value="1"/>
</dbReference>
<dbReference type="EMBL" id="JANPWE010000008">
    <property type="protein sequence ID" value="MCR6546543.1"/>
    <property type="molecule type" value="Genomic_DNA"/>
</dbReference>
<gene>
    <name evidence="1" type="ORF">NVS47_13655</name>
</gene>
<sequence>MELMTLKAVVRKKEGLAVEAEARGFKVIFDEPEDLGGTDTGMNPVEAMLCSLGGCQAIAALSFADDVGIDVQDFWVELEGDLDLEGFKGLSEARPGCSDIRFHMHIKSDSPADKIEEFIELVESRCPVGDSLANGVKLERTKITIEK</sequence>
<dbReference type="InterPro" id="IPR015946">
    <property type="entry name" value="KH_dom-like_a/b"/>
</dbReference>
<protein>
    <submittedName>
        <fullName evidence="1">OsmC family protein</fullName>
    </submittedName>
</protein>
<dbReference type="Pfam" id="PF02566">
    <property type="entry name" value="OsmC"/>
    <property type="match status" value="1"/>
</dbReference>
<dbReference type="InterPro" id="IPR003718">
    <property type="entry name" value="OsmC/Ohr_fam"/>
</dbReference>
<keyword evidence="2" id="KW-1185">Reference proteome</keyword>
<evidence type="ECO:0000313" key="1">
    <source>
        <dbReference type="EMBL" id="MCR6546543.1"/>
    </source>
</evidence>
<name>A0ABT1Y6P7_9FIRM</name>
<evidence type="ECO:0000313" key="2">
    <source>
        <dbReference type="Proteomes" id="UP001524944"/>
    </source>
</evidence>
<proteinExistence type="predicted"/>
<dbReference type="Gene3D" id="3.30.300.20">
    <property type="match status" value="1"/>
</dbReference>
<accession>A0ABT1Y6P7</accession>
<dbReference type="SUPFAM" id="SSF82784">
    <property type="entry name" value="OsmC-like"/>
    <property type="match status" value="1"/>
</dbReference>